<gene>
    <name evidence="1" type="ORF">B0H15DRAFT_953557</name>
</gene>
<dbReference type="AlphaFoldDB" id="A0AAD6TWS3"/>
<dbReference type="SUPFAM" id="SSF52047">
    <property type="entry name" value="RNI-like"/>
    <property type="match status" value="1"/>
</dbReference>
<dbReference type="Gene3D" id="3.80.10.10">
    <property type="entry name" value="Ribonuclease Inhibitor"/>
    <property type="match status" value="1"/>
</dbReference>
<reference evidence="1" key="1">
    <citation type="submission" date="2023-03" db="EMBL/GenBank/DDBJ databases">
        <title>Massive genome expansion in bonnet fungi (Mycena s.s.) driven by repeated elements and novel gene families across ecological guilds.</title>
        <authorList>
            <consortium name="Lawrence Berkeley National Laboratory"/>
            <person name="Harder C.B."/>
            <person name="Miyauchi S."/>
            <person name="Viragh M."/>
            <person name="Kuo A."/>
            <person name="Thoen E."/>
            <person name="Andreopoulos B."/>
            <person name="Lu D."/>
            <person name="Skrede I."/>
            <person name="Drula E."/>
            <person name="Henrissat B."/>
            <person name="Morin E."/>
            <person name="Kohler A."/>
            <person name="Barry K."/>
            <person name="LaButti K."/>
            <person name="Morin E."/>
            <person name="Salamov A."/>
            <person name="Lipzen A."/>
            <person name="Mereny Z."/>
            <person name="Hegedus B."/>
            <person name="Baldrian P."/>
            <person name="Stursova M."/>
            <person name="Weitz H."/>
            <person name="Taylor A."/>
            <person name="Grigoriev I.V."/>
            <person name="Nagy L.G."/>
            <person name="Martin F."/>
            <person name="Kauserud H."/>
        </authorList>
    </citation>
    <scope>NUCLEOTIDE SEQUENCE</scope>
    <source>
        <strain evidence="1">CBHHK173m</strain>
    </source>
</reference>
<evidence type="ECO:0000313" key="2">
    <source>
        <dbReference type="Proteomes" id="UP001222325"/>
    </source>
</evidence>
<proteinExistence type="predicted"/>
<comment type="caution">
    <text evidence="1">The sequence shown here is derived from an EMBL/GenBank/DDBJ whole genome shotgun (WGS) entry which is preliminary data.</text>
</comment>
<dbReference type="Proteomes" id="UP001222325">
    <property type="component" value="Unassembled WGS sequence"/>
</dbReference>
<organism evidence="1 2">
    <name type="scientific">Mycena belliarum</name>
    <dbReference type="NCBI Taxonomy" id="1033014"/>
    <lineage>
        <taxon>Eukaryota</taxon>
        <taxon>Fungi</taxon>
        <taxon>Dikarya</taxon>
        <taxon>Basidiomycota</taxon>
        <taxon>Agaricomycotina</taxon>
        <taxon>Agaricomycetes</taxon>
        <taxon>Agaricomycetidae</taxon>
        <taxon>Agaricales</taxon>
        <taxon>Marasmiineae</taxon>
        <taxon>Mycenaceae</taxon>
        <taxon>Mycena</taxon>
    </lineage>
</organism>
<dbReference type="InterPro" id="IPR032675">
    <property type="entry name" value="LRR_dom_sf"/>
</dbReference>
<evidence type="ECO:0000313" key="1">
    <source>
        <dbReference type="EMBL" id="KAJ7080365.1"/>
    </source>
</evidence>
<sequence length="404" mass="44947">MVFPDLEDVVEHIMDELFLDKTDEDGVYDHQRLPKNFLGLALVSRSFLNPVRRNIYNHLQIEGPERFLLLTGQLRFSPHLAKWVKSASLVSGCSERGHIDGDGMDTPGGNVPRTVSYTALKWFLDACPQLTRIDLSGGDFLWALAAQNPKNVKLTDVALAGCSMCDPNSPEKCTMELQRGWLKNIVSFPRLKELDISEFPMHGPRDSTLGIQSNSSACTGLSISNMSSRTSSRALITLLRSMPSLKELALDGLHPMPHGDLRQCLNTVASTLTLLTLSDYHSQEGDPQPWENDTVSGLHQLKTLSLNGVPVTAPFLSSLPARIEHLRFSGTSLSFLPAPELAKWLRRKPFPLHTLKKLEVVGQLRKNSVPRGPKAPDTLVAELGMKCQELGIEWIHRANLFERF</sequence>
<dbReference type="EMBL" id="JARJCN010000055">
    <property type="protein sequence ID" value="KAJ7080365.1"/>
    <property type="molecule type" value="Genomic_DNA"/>
</dbReference>
<accession>A0AAD6TWS3</accession>
<keyword evidence="2" id="KW-1185">Reference proteome</keyword>
<name>A0AAD6TWS3_9AGAR</name>
<protein>
    <submittedName>
        <fullName evidence="1">Uncharacterized protein</fullName>
    </submittedName>
</protein>